<dbReference type="Proteomes" id="UP000247476">
    <property type="component" value="Unassembled WGS sequence"/>
</dbReference>
<dbReference type="InterPro" id="IPR009057">
    <property type="entry name" value="Homeodomain-like_sf"/>
</dbReference>
<gene>
    <name evidence="5" type="ORF">DLM86_17590</name>
</gene>
<dbReference type="InterPro" id="IPR037923">
    <property type="entry name" value="HTH-like"/>
</dbReference>
<evidence type="ECO:0000256" key="3">
    <source>
        <dbReference type="ARBA" id="ARBA00023163"/>
    </source>
</evidence>
<dbReference type="SUPFAM" id="SSF51215">
    <property type="entry name" value="Regulatory protein AraC"/>
    <property type="match status" value="1"/>
</dbReference>
<evidence type="ECO:0000259" key="4">
    <source>
        <dbReference type="PROSITE" id="PS01124"/>
    </source>
</evidence>
<evidence type="ECO:0000256" key="2">
    <source>
        <dbReference type="ARBA" id="ARBA00023125"/>
    </source>
</evidence>
<comment type="caution">
    <text evidence="5">The sequence shown here is derived from an EMBL/GenBank/DDBJ whole genome shotgun (WGS) entry which is preliminary data.</text>
</comment>
<reference evidence="5 6" key="1">
    <citation type="submission" date="2018-05" db="EMBL/GenBank/DDBJ databases">
        <title>Paenibacillus flagellatus sp. nov., isolated from selenium mineral soil.</title>
        <authorList>
            <person name="Dai X."/>
        </authorList>
    </citation>
    <scope>NUCLEOTIDE SEQUENCE [LARGE SCALE GENOMIC DNA]</scope>
    <source>
        <strain evidence="5 6">DXL2</strain>
    </source>
</reference>
<dbReference type="AlphaFoldDB" id="A0A2V5K6Y1"/>
<dbReference type="InterPro" id="IPR020449">
    <property type="entry name" value="Tscrpt_reg_AraC-type_HTH"/>
</dbReference>
<dbReference type="PROSITE" id="PS01124">
    <property type="entry name" value="HTH_ARAC_FAMILY_2"/>
    <property type="match status" value="1"/>
</dbReference>
<accession>A0A2V5K6Y1</accession>
<sequence length="313" mass="34671">MAALVRLSLHPPRFGNYATGRFEEKNPSRRLRKGGTPMEGTGEGEWLPLAAIRSAYPGSIVYPPGGTHGPRLQGDVQIVVLHTGSIRLAVDDDVRDIAAGTMVLLTPGRREHFAFSETEDSWHTWVTLVTDPLPPEAMRRLAELPPMLPAAETMNRLIGVMLACRDGRAPDDGPLLRTLALSALQLYAAESSARADPRGGVHRAVTLAKDAIRWRYAEELRLCDLADAAHVSPEHLIRLFRQYEGVSPMHYLWRFRVERSGELLRGTGLGVQEVALASGFKNGHHFARLFRRTTGMTPTEYRSGFVRKPPVTT</sequence>
<keyword evidence="1" id="KW-0805">Transcription regulation</keyword>
<dbReference type="Gene3D" id="1.10.10.60">
    <property type="entry name" value="Homeodomain-like"/>
    <property type="match status" value="2"/>
</dbReference>
<dbReference type="InterPro" id="IPR050204">
    <property type="entry name" value="AraC_XylS_family_regulators"/>
</dbReference>
<feature type="domain" description="HTH araC/xylS-type" evidence="4">
    <location>
        <begin position="206"/>
        <end position="304"/>
    </location>
</feature>
<keyword evidence="3" id="KW-0804">Transcription</keyword>
<organism evidence="5 6">
    <name type="scientific">Paenibacillus flagellatus</name>
    <dbReference type="NCBI Taxonomy" id="2211139"/>
    <lineage>
        <taxon>Bacteria</taxon>
        <taxon>Bacillati</taxon>
        <taxon>Bacillota</taxon>
        <taxon>Bacilli</taxon>
        <taxon>Bacillales</taxon>
        <taxon>Paenibacillaceae</taxon>
        <taxon>Paenibacillus</taxon>
    </lineage>
</organism>
<evidence type="ECO:0000256" key="1">
    <source>
        <dbReference type="ARBA" id="ARBA00023015"/>
    </source>
</evidence>
<dbReference type="EMBL" id="QJVJ01000007">
    <property type="protein sequence ID" value="PYI53573.1"/>
    <property type="molecule type" value="Genomic_DNA"/>
</dbReference>
<dbReference type="PANTHER" id="PTHR46796">
    <property type="entry name" value="HTH-TYPE TRANSCRIPTIONAL ACTIVATOR RHAS-RELATED"/>
    <property type="match status" value="1"/>
</dbReference>
<dbReference type="InterPro" id="IPR018060">
    <property type="entry name" value="HTH_AraC"/>
</dbReference>
<evidence type="ECO:0000313" key="6">
    <source>
        <dbReference type="Proteomes" id="UP000247476"/>
    </source>
</evidence>
<dbReference type="GO" id="GO:0043565">
    <property type="term" value="F:sequence-specific DNA binding"/>
    <property type="evidence" value="ECO:0007669"/>
    <property type="project" value="InterPro"/>
</dbReference>
<dbReference type="SUPFAM" id="SSF46689">
    <property type="entry name" value="Homeodomain-like"/>
    <property type="match status" value="2"/>
</dbReference>
<dbReference type="Pfam" id="PF12833">
    <property type="entry name" value="HTH_18"/>
    <property type="match status" value="1"/>
</dbReference>
<proteinExistence type="predicted"/>
<keyword evidence="2" id="KW-0238">DNA-binding</keyword>
<keyword evidence="6" id="KW-1185">Reference proteome</keyword>
<dbReference type="PRINTS" id="PR00032">
    <property type="entry name" value="HTHARAC"/>
</dbReference>
<dbReference type="SMART" id="SM00342">
    <property type="entry name" value="HTH_ARAC"/>
    <property type="match status" value="1"/>
</dbReference>
<evidence type="ECO:0000313" key="5">
    <source>
        <dbReference type="EMBL" id="PYI53573.1"/>
    </source>
</evidence>
<dbReference type="GO" id="GO:0003700">
    <property type="term" value="F:DNA-binding transcription factor activity"/>
    <property type="evidence" value="ECO:0007669"/>
    <property type="project" value="InterPro"/>
</dbReference>
<protein>
    <submittedName>
        <fullName evidence="5">AraC family transcriptional regulator</fullName>
    </submittedName>
</protein>
<name>A0A2V5K6Y1_9BACL</name>